<name>A0A7X2N0S7_9CLOT</name>
<evidence type="ECO:0000256" key="1">
    <source>
        <dbReference type="SAM" id="Phobius"/>
    </source>
</evidence>
<dbReference type="Proteomes" id="UP000460287">
    <property type="component" value="Unassembled WGS sequence"/>
</dbReference>
<sequence>MKFLNILKLNIILVLKKTILIASALFSALAVILSFVTWDDIGIKKICDKCLIFIVMLISALVIAILYYTIFRRKNVIWEKGKGKIVVRYGDLMKIGFGKKNDERIVVIPVNTCFDTIVDTNIARQEKPLVSPSSIHGKWLKKMGMSAADIDSKIKDSIRVRDIKAVCEIPLGEKKRGNRLCYRRGTVVPVEGENNVTFFLLALAEFDSNNNAQCTKDEFISCIKSLISFYNRNGQGIKMFLPLMGTNLSRVDLSHKDALNKIVALFKLYNDQIHGEVNIVVYDKDKDKVSISDK</sequence>
<keyword evidence="1" id="KW-0812">Transmembrane</keyword>
<organism evidence="3 4">
    <name type="scientific">Inconstantimicrobium porci</name>
    <dbReference type="NCBI Taxonomy" id="2652291"/>
    <lineage>
        <taxon>Bacteria</taxon>
        <taxon>Bacillati</taxon>
        <taxon>Bacillota</taxon>
        <taxon>Clostridia</taxon>
        <taxon>Eubacteriales</taxon>
        <taxon>Clostridiaceae</taxon>
        <taxon>Inconstantimicrobium</taxon>
    </lineage>
</organism>
<feature type="domain" description="Thoeris protein ThsA Macro" evidence="2">
    <location>
        <begin position="85"/>
        <end position="282"/>
    </location>
</feature>
<keyword evidence="4" id="KW-1185">Reference proteome</keyword>
<proteinExistence type="predicted"/>
<feature type="transmembrane region" description="Helical" evidence="1">
    <location>
        <begin position="50"/>
        <end position="70"/>
    </location>
</feature>
<dbReference type="InterPro" id="IPR045535">
    <property type="entry name" value="ThsA_Macro"/>
</dbReference>
<dbReference type="EMBL" id="VULX01000042">
    <property type="protein sequence ID" value="MSR92646.1"/>
    <property type="molecule type" value="Genomic_DNA"/>
</dbReference>
<dbReference type="Pfam" id="PF20016">
    <property type="entry name" value="ThsA_Macro"/>
    <property type="match status" value="1"/>
</dbReference>
<protein>
    <recommendedName>
        <fullName evidence="2">Thoeris protein ThsA Macro domain-containing protein</fullName>
    </recommendedName>
</protein>
<gene>
    <name evidence="3" type="ORF">FYJ33_15060</name>
</gene>
<feature type="transmembrane region" description="Helical" evidence="1">
    <location>
        <begin position="20"/>
        <end position="38"/>
    </location>
</feature>
<dbReference type="AlphaFoldDB" id="A0A7X2N0S7"/>
<evidence type="ECO:0000313" key="3">
    <source>
        <dbReference type="EMBL" id="MSR92646.1"/>
    </source>
</evidence>
<comment type="caution">
    <text evidence="3">The sequence shown here is derived from an EMBL/GenBank/DDBJ whole genome shotgun (WGS) entry which is preliminary data.</text>
</comment>
<keyword evidence="1" id="KW-1133">Transmembrane helix</keyword>
<evidence type="ECO:0000313" key="4">
    <source>
        <dbReference type="Proteomes" id="UP000460287"/>
    </source>
</evidence>
<keyword evidence="1" id="KW-0472">Membrane</keyword>
<reference evidence="3 4" key="1">
    <citation type="submission" date="2019-08" db="EMBL/GenBank/DDBJ databases">
        <title>In-depth cultivation of the pig gut microbiome towards novel bacterial diversity and tailored functional studies.</title>
        <authorList>
            <person name="Wylensek D."/>
            <person name="Hitch T.C.A."/>
            <person name="Clavel T."/>
        </authorList>
    </citation>
    <scope>NUCLEOTIDE SEQUENCE [LARGE SCALE GENOMIC DNA]</scope>
    <source>
        <strain evidence="3 4">WCA-383-APC-5B</strain>
    </source>
</reference>
<accession>A0A7X2N0S7</accession>
<evidence type="ECO:0000259" key="2">
    <source>
        <dbReference type="Pfam" id="PF20016"/>
    </source>
</evidence>
<dbReference type="RefSeq" id="WP_154532734.1">
    <property type="nucleotide sequence ID" value="NZ_VULX01000042.1"/>
</dbReference>